<protein>
    <submittedName>
        <fullName evidence="3">Uncharacterized protein</fullName>
    </submittedName>
</protein>
<feature type="transmembrane region" description="Helical" evidence="2">
    <location>
        <begin position="89"/>
        <end position="108"/>
    </location>
</feature>
<evidence type="ECO:0000313" key="3">
    <source>
        <dbReference type="EMBL" id="QDT63717.1"/>
    </source>
</evidence>
<proteinExistence type="predicted"/>
<reference evidence="3 4" key="1">
    <citation type="submission" date="2019-02" db="EMBL/GenBank/DDBJ databases">
        <title>Deep-cultivation of Planctomycetes and their phenomic and genomic characterization uncovers novel biology.</title>
        <authorList>
            <person name="Wiegand S."/>
            <person name="Jogler M."/>
            <person name="Boedeker C."/>
            <person name="Pinto D."/>
            <person name="Vollmers J."/>
            <person name="Rivas-Marin E."/>
            <person name="Kohn T."/>
            <person name="Peeters S.H."/>
            <person name="Heuer A."/>
            <person name="Rast P."/>
            <person name="Oberbeckmann S."/>
            <person name="Bunk B."/>
            <person name="Jeske O."/>
            <person name="Meyerdierks A."/>
            <person name="Storesund J.E."/>
            <person name="Kallscheuer N."/>
            <person name="Luecker S."/>
            <person name="Lage O.M."/>
            <person name="Pohl T."/>
            <person name="Merkel B.J."/>
            <person name="Hornburger P."/>
            <person name="Mueller R.-W."/>
            <person name="Bruemmer F."/>
            <person name="Labrenz M."/>
            <person name="Spormann A.M."/>
            <person name="Op den Camp H."/>
            <person name="Overmann J."/>
            <person name="Amann R."/>
            <person name="Jetten M.S.M."/>
            <person name="Mascher T."/>
            <person name="Medema M.H."/>
            <person name="Devos D.P."/>
            <person name="Kaster A.-K."/>
            <person name="Ovreas L."/>
            <person name="Rohde M."/>
            <person name="Galperin M.Y."/>
            <person name="Jogler C."/>
        </authorList>
    </citation>
    <scope>NUCLEOTIDE SEQUENCE [LARGE SCALE GENOMIC DNA]</scope>
    <source>
        <strain evidence="3 4">V22</strain>
    </source>
</reference>
<keyword evidence="2" id="KW-0472">Membrane</keyword>
<feature type="region of interest" description="Disordered" evidence="1">
    <location>
        <begin position="154"/>
        <end position="192"/>
    </location>
</feature>
<keyword evidence="2" id="KW-0812">Transmembrane</keyword>
<gene>
    <name evidence="3" type="ORF">V22_09420</name>
</gene>
<evidence type="ECO:0000256" key="2">
    <source>
        <dbReference type="SAM" id="Phobius"/>
    </source>
</evidence>
<dbReference type="RefSeq" id="WP_145260236.1">
    <property type="nucleotide sequence ID" value="NZ_CP036316.1"/>
</dbReference>
<accession>A0A517T5R5</accession>
<organism evidence="3 4">
    <name type="scientific">Calycomorphotria hydatis</name>
    <dbReference type="NCBI Taxonomy" id="2528027"/>
    <lineage>
        <taxon>Bacteria</taxon>
        <taxon>Pseudomonadati</taxon>
        <taxon>Planctomycetota</taxon>
        <taxon>Planctomycetia</taxon>
        <taxon>Planctomycetales</taxon>
        <taxon>Planctomycetaceae</taxon>
        <taxon>Calycomorphotria</taxon>
    </lineage>
</organism>
<dbReference type="KEGG" id="chya:V22_09420"/>
<evidence type="ECO:0000256" key="1">
    <source>
        <dbReference type="SAM" id="MobiDB-lite"/>
    </source>
</evidence>
<dbReference type="OrthoDB" id="291515at2"/>
<dbReference type="Proteomes" id="UP000319976">
    <property type="component" value="Chromosome"/>
</dbReference>
<dbReference type="EMBL" id="CP036316">
    <property type="protein sequence ID" value="QDT63717.1"/>
    <property type="molecule type" value="Genomic_DNA"/>
</dbReference>
<dbReference type="AlphaFoldDB" id="A0A517T5R5"/>
<feature type="compositionally biased region" description="Polar residues" evidence="1">
    <location>
        <begin position="169"/>
        <end position="192"/>
    </location>
</feature>
<sequence length="192" mass="21106">MTGPTTNDRRRIALLVGEDLETEHVSETEQKVKSCPHCKEHWSKLRRSLDALDGVADQRQVSLEDSVWPELSQKIIARKNRALRREERLNAWVPALACAAACMALFSLTSMPGNSPNATQYSAGTFSPASYSIPTTTVDNSLVPAPSSHPFYQDAPGTYFGSPDMTAQPKKQSVTMPNLLDSPSKSVSTDRR</sequence>
<keyword evidence="4" id="KW-1185">Reference proteome</keyword>
<keyword evidence="2" id="KW-1133">Transmembrane helix</keyword>
<evidence type="ECO:0000313" key="4">
    <source>
        <dbReference type="Proteomes" id="UP000319976"/>
    </source>
</evidence>
<name>A0A517T5R5_9PLAN</name>